<dbReference type="GO" id="GO:0003824">
    <property type="term" value="F:catalytic activity"/>
    <property type="evidence" value="ECO:0007669"/>
    <property type="project" value="UniProtKB-ARBA"/>
</dbReference>
<proteinExistence type="inferred from homology"/>
<evidence type="ECO:0000313" key="3">
    <source>
        <dbReference type="Proteomes" id="UP000198546"/>
    </source>
</evidence>
<keyword evidence="3" id="KW-1185">Reference proteome</keyword>
<dbReference type="RefSeq" id="WP_090591409.1">
    <property type="nucleotide sequence ID" value="NZ_LT629688.1"/>
</dbReference>
<name>A0A1G6VDL2_9ACTN</name>
<accession>A0A1G6VDL2</accession>
<evidence type="ECO:0000313" key="2">
    <source>
        <dbReference type="EMBL" id="SDD51601.1"/>
    </source>
</evidence>
<dbReference type="InterPro" id="IPR029045">
    <property type="entry name" value="ClpP/crotonase-like_dom_sf"/>
</dbReference>
<dbReference type="Proteomes" id="UP000198546">
    <property type="component" value="Chromosome i"/>
</dbReference>
<dbReference type="AlphaFoldDB" id="A0A1G6VDL2"/>
<dbReference type="EMBL" id="LT629688">
    <property type="protein sequence ID" value="SDD51601.1"/>
    <property type="molecule type" value="Genomic_DNA"/>
</dbReference>
<dbReference type="Gene3D" id="1.10.12.10">
    <property type="entry name" value="Lyase 2-enoyl-coa Hydratase, Chain A, domain 2"/>
    <property type="match status" value="1"/>
</dbReference>
<dbReference type="OrthoDB" id="4608673at2"/>
<organism evidence="2 3">
    <name type="scientific">Auraticoccus monumenti</name>
    <dbReference type="NCBI Taxonomy" id="675864"/>
    <lineage>
        <taxon>Bacteria</taxon>
        <taxon>Bacillati</taxon>
        <taxon>Actinomycetota</taxon>
        <taxon>Actinomycetes</taxon>
        <taxon>Propionibacteriales</taxon>
        <taxon>Propionibacteriaceae</taxon>
        <taxon>Auraticoccus</taxon>
    </lineage>
</organism>
<sequence length="268" mass="28024">MADQEPVGGEDAVDGVRSSLDGAVLTLRLDHPRKLNALTWRMYDELEQHARDVAGDPRVRAVVLTSTGDRAFAAGTDIAQFPGFDADAGLRYEQRVRAVLEALQAVPVPVVAAVPGLAVGAGLVLAAACDLVVAAEDVQFGAPVSRTLGNCIDASAVELVRRRLGAARTDQLLLAADLVSAAELAPSGFITRLLPAGSDPRPVAAELARTIAGGAPLSVRALKQTSRRLDHDPEADCDDLVGACYGSADFAEGVQAFLARRPASWEGR</sequence>
<dbReference type="STRING" id="675864.SAMN04489747_1123"/>
<dbReference type="PANTHER" id="PTHR43459:SF1">
    <property type="entry name" value="EG:BACN32G11.4 PROTEIN"/>
    <property type="match status" value="1"/>
</dbReference>
<dbReference type="CDD" id="cd06558">
    <property type="entry name" value="crotonase-like"/>
    <property type="match status" value="1"/>
</dbReference>
<protein>
    <submittedName>
        <fullName evidence="2">Enoyl-CoA hydratase/carnithine racemase</fullName>
    </submittedName>
</protein>
<dbReference type="Gene3D" id="3.90.226.10">
    <property type="entry name" value="2-enoyl-CoA Hydratase, Chain A, domain 1"/>
    <property type="match status" value="1"/>
</dbReference>
<reference evidence="2 3" key="1">
    <citation type="submission" date="2016-10" db="EMBL/GenBank/DDBJ databases">
        <authorList>
            <person name="de Groot N.N."/>
        </authorList>
    </citation>
    <scope>NUCLEOTIDE SEQUENCE [LARGE SCALE GENOMIC DNA]</scope>
    <source>
        <strain evidence="2 3">MON 2.2</strain>
    </source>
</reference>
<evidence type="ECO:0000256" key="1">
    <source>
        <dbReference type="ARBA" id="ARBA00005254"/>
    </source>
</evidence>
<dbReference type="InterPro" id="IPR014748">
    <property type="entry name" value="Enoyl-CoA_hydra_C"/>
</dbReference>
<gene>
    <name evidence="2" type="ORF">SAMN04489747_1123</name>
</gene>
<comment type="similarity">
    <text evidence="1">Belongs to the enoyl-CoA hydratase/isomerase family.</text>
</comment>
<dbReference type="SUPFAM" id="SSF52096">
    <property type="entry name" value="ClpP/crotonase"/>
    <property type="match status" value="1"/>
</dbReference>
<dbReference type="InterPro" id="IPR001753">
    <property type="entry name" value="Enoyl-CoA_hydra/iso"/>
</dbReference>
<dbReference type="PANTHER" id="PTHR43459">
    <property type="entry name" value="ENOYL-COA HYDRATASE"/>
    <property type="match status" value="1"/>
</dbReference>
<dbReference type="Pfam" id="PF00378">
    <property type="entry name" value="ECH_1"/>
    <property type="match status" value="1"/>
</dbReference>